<dbReference type="InterPro" id="IPR010328">
    <property type="entry name" value="DUF928"/>
</dbReference>
<feature type="signal peptide" evidence="1">
    <location>
        <begin position="1"/>
        <end position="33"/>
    </location>
</feature>
<reference evidence="2 3" key="1">
    <citation type="submission" date="2023-01" db="EMBL/GenBank/DDBJ databases">
        <title>Novel diversity within Roseofilum (Cyanobacteria; Desertifilaceae) from marine benthic mats with descriptions of four novel species.</title>
        <authorList>
            <person name="Wang Y."/>
            <person name="Berthold D.E."/>
            <person name="Hu J."/>
            <person name="Lefler F.W."/>
            <person name="Laughinghouse H.D. IV."/>
        </authorList>
    </citation>
    <scope>NUCLEOTIDE SEQUENCE [LARGE SCALE GENOMIC DNA]</scope>
    <source>
        <strain evidence="2 3">BLCC-M114</strain>
    </source>
</reference>
<keyword evidence="3" id="KW-1185">Reference proteome</keyword>
<evidence type="ECO:0000313" key="3">
    <source>
        <dbReference type="Proteomes" id="UP001235849"/>
    </source>
</evidence>
<proteinExistence type="predicted"/>
<feature type="chain" id="PRO_5045133282" evidence="1">
    <location>
        <begin position="34"/>
        <end position="238"/>
    </location>
</feature>
<gene>
    <name evidence="2" type="ORF">PMG25_15830</name>
</gene>
<comment type="caution">
    <text evidence="2">The sequence shown here is derived from an EMBL/GenBank/DDBJ whole genome shotgun (WGS) entry which is preliminary data.</text>
</comment>
<dbReference type="EMBL" id="JAQOSO010000084">
    <property type="protein sequence ID" value="MDJ1175560.1"/>
    <property type="molecule type" value="Genomic_DNA"/>
</dbReference>
<evidence type="ECO:0000313" key="2">
    <source>
        <dbReference type="EMBL" id="MDJ1175560.1"/>
    </source>
</evidence>
<dbReference type="RefSeq" id="WP_283767862.1">
    <property type="nucleotide sequence ID" value="NZ_JAQOSO010000084.1"/>
</dbReference>
<evidence type="ECO:0000256" key="1">
    <source>
        <dbReference type="SAM" id="SignalP"/>
    </source>
</evidence>
<dbReference type="Pfam" id="PF06051">
    <property type="entry name" value="DUF928"/>
    <property type="match status" value="1"/>
</dbReference>
<protein>
    <submittedName>
        <fullName evidence="2">DUF928 domain-containing protein</fullName>
    </submittedName>
</protein>
<accession>A0ABT7B8Q0</accession>
<keyword evidence="1" id="KW-0732">Signal</keyword>
<sequence length="238" mass="26084">MMISLTSSLKKIASSVSLVISLFSPLAIAPALAEDIPSDRAEFPGRRIGGGTRSACAAKAKSLIALNPTNNLGMTASSRPSLYFAIPPLESSYPVQFFLQDEAGNPVYETTTETENTQQLLGIQLPEGTLEVGQDYRWYFAFACNPADPSQSIVLSGWLRQVASDLPVDTDEAANLNTRLAQIDSYQDSELWNDAIAGLVQLQQQYPENPDVQNRWIDLLQALELEMLIEQSVANEMQ</sequence>
<name>A0ABT7B8Q0_9CYAN</name>
<dbReference type="Proteomes" id="UP001235849">
    <property type="component" value="Unassembled WGS sequence"/>
</dbReference>
<organism evidence="2 3">
    <name type="scientific">Roseofilum capinflatum BLCC-M114</name>
    <dbReference type="NCBI Taxonomy" id="3022440"/>
    <lineage>
        <taxon>Bacteria</taxon>
        <taxon>Bacillati</taxon>
        <taxon>Cyanobacteriota</taxon>
        <taxon>Cyanophyceae</taxon>
        <taxon>Desertifilales</taxon>
        <taxon>Desertifilaceae</taxon>
        <taxon>Roseofilum</taxon>
        <taxon>Roseofilum capinflatum</taxon>
    </lineage>
</organism>